<evidence type="ECO:0000256" key="4">
    <source>
        <dbReference type="ARBA" id="ARBA00022842"/>
    </source>
</evidence>
<gene>
    <name evidence="6" type="ORF">K8V15_09670</name>
</gene>
<protein>
    <submittedName>
        <fullName evidence="6">HAD-IA family hydrolase</fullName>
    </submittedName>
</protein>
<evidence type="ECO:0000313" key="7">
    <source>
        <dbReference type="Proteomes" id="UP000712713"/>
    </source>
</evidence>
<dbReference type="Pfam" id="PF00702">
    <property type="entry name" value="Hydrolase"/>
    <property type="match status" value="1"/>
</dbReference>
<keyword evidence="4" id="KW-0460">Magnesium</keyword>
<dbReference type="InterPro" id="IPR036412">
    <property type="entry name" value="HAD-like_sf"/>
</dbReference>
<dbReference type="NCBIfam" id="TIGR01509">
    <property type="entry name" value="HAD-SF-IA-v3"/>
    <property type="match status" value="1"/>
</dbReference>
<comment type="similarity">
    <text evidence="2">Belongs to the HAD-like hydrolase superfamily. CbbY/CbbZ/Gph/YieH family.</text>
</comment>
<dbReference type="SFLD" id="SFLDG01129">
    <property type="entry name" value="C1.5:_HAD__Beta-PGM__Phosphata"/>
    <property type="match status" value="1"/>
</dbReference>
<proteinExistence type="inferred from homology"/>
<dbReference type="PANTHER" id="PTHR46193">
    <property type="entry name" value="6-PHOSPHOGLUCONATE PHOSPHATASE"/>
    <property type="match status" value="1"/>
</dbReference>
<dbReference type="InterPro" id="IPR006439">
    <property type="entry name" value="HAD-SF_hydro_IA"/>
</dbReference>
<evidence type="ECO:0000256" key="1">
    <source>
        <dbReference type="ARBA" id="ARBA00001946"/>
    </source>
</evidence>
<accession>A0A921JRC3</accession>
<comment type="cofactor">
    <cofactor evidence="1">
        <name>Mg(2+)</name>
        <dbReference type="ChEBI" id="CHEBI:18420"/>
    </cofactor>
</comment>
<dbReference type="AlphaFoldDB" id="A0A921JRC3"/>
<dbReference type="InterPro" id="IPR051600">
    <property type="entry name" value="Beta-PGM-like"/>
</dbReference>
<reference evidence="6" key="2">
    <citation type="submission" date="2021-09" db="EMBL/GenBank/DDBJ databases">
        <authorList>
            <person name="Gilroy R."/>
        </authorList>
    </citation>
    <scope>NUCLEOTIDE SEQUENCE</scope>
    <source>
        <strain evidence="6">ChiGjej3B3-7470</strain>
    </source>
</reference>
<evidence type="ECO:0000256" key="3">
    <source>
        <dbReference type="ARBA" id="ARBA00022723"/>
    </source>
</evidence>
<sequence length="237" mass="24857">MDLARFEAFLFDLDGVITPTADVHMAAWSEMFNAYLSGRGGHSPYTGDDYFAHVDGKPRYDGVRDFLASRGISLPEGHPSDPPSAETVCGLGNRKNDAFNEIIERDGVAAYPGSTRLILRLAEMGKKLAVVSSSKNAPAVLRAAGLSELFSVVVDGNVARDRGLPGKPAPDTFEFAARALGADHRASVVLEDALSGVAAGAAGEFGLVIGVDRGAGRDALTEAGADVVVADLEELLR</sequence>
<dbReference type="Gene3D" id="3.40.50.1000">
    <property type="entry name" value="HAD superfamily/HAD-like"/>
    <property type="match status" value="1"/>
</dbReference>
<keyword evidence="3" id="KW-0479">Metal-binding</keyword>
<dbReference type="Proteomes" id="UP000712713">
    <property type="component" value="Unassembled WGS sequence"/>
</dbReference>
<evidence type="ECO:0000256" key="2">
    <source>
        <dbReference type="ARBA" id="ARBA00006171"/>
    </source>
</evidence>
<keyword evidence="5" id="KW-0119">Carbohydrate metabolism</keyword>
<dbReference type="SFLD" id="SFLDS00003">
    <property type="entry name" value="Haloacid_Dehalogenase"/>
    <property type="match status" value="1"/>
</dbReference>
<keyword evidence="6" id="KW-0378">Hydrolase</keyword>
<reference evidence="6" key="1">
    <citation type="journal article" date="2021" name="PeerJ">
        <title>Extensive microbial diversity within the chicken gut microbiome revealed by metagenomics and culture.</title>
        <authorList>
            <person name="Gilroy R."/>
            <person name="Ravi A."/>
            <person name="Getino M."/>
            <person name="Pursley I."/>
            <person name="Horton D.L."/>
            <person name="Alikhan N.F."/>
            <person name="Baker D."/>
            <person name="Gharbi K."/>
            <person name="Hall N."/>
            <person name="Watson M."/>
            <person name="Adriaenssens E.M."/>
            <person name="Foster-Nyarko E."/>
            <person name="Jarju S."/>
            <person name="Secka A."/>
            <person name="Antonio M."/>
            <person name="Oren A."/>
            <person name="Chaudhuri R.R."/>
            <person name="La Ragione R."/>
            <person name="Hildebrand F."/>
            <person name="Pallen M.J."/>
        </authorList>
    </citation>
    <scope>NUCLEOTIDE SEQUENCE</scope>
    <source>
        <strain evidence="6">ChiGjej3B3-7470</strain>
    </source>
</reference>
<dbReference type="InterPro" id="IPR023214">
    <property type="entry name" value="HAD_sf"/>
</dbReference>
<comment type="caution">
    <text evidence="6">The sequence shown here is derived from an EMBL/GenBank/DDBJ whole genome shotgun (WGS) entry which is preliminary data.</text>
</comment>
<dbReference type="GO" id="GO:0046872">
    <property type="term" value="F:metal ion binding"/>
    <property type="evidence" value="ECO:0007669"/>
    <property type="project" value="UniProtKB-KW"/>
</dbReference>
<evidence type="ECO:0000256" key="5">
    <source>
        <dbReference type="ARBA" id="ARBA00023277"/>
    </source>
</evidence>
<organism evidence="6 7">
    <name type="scientific">Tessaracoccus flavescens</name>
    <dbReference type="NCBI Taxonomy" id="399497"/>
    <lineage>
        <taxon>Bacteria</taxon>
        <taxon>Bacillati</taxon>
        <taxon>Actinomycetota</taxon>
        <taxon>Actinomycetes</taxon>
        <taxon>Propionibacteriales</taxon>
        <taxon>Propionibacteriaceae</taxon>
        <taxon>Tessaracoccus</taxon>
    </lineage>
</organism>
<dbReference type="PANTHER" id="PTHR46193:SF18">
    <property type="entry name" value="HEXITOL PHOSPHATASE B"/>
    <property type="match status" value="1"/>
</dbReference>
<dbReference type="InterPro" id="IPR023198">
    <property type="entry name" value="PGP-like_dom2"/>
</dbReference>
<dbReference type="SUPFAM" id="SSF56784">
    <property type="entry name" value="HAD-like"/>
    <property type="match status" value="1"/>
</dbReference>
<dbReference type="Gene3D" id="1.10.150.240">
    <property type="entry name" value="Putative phosphatase, domain 2"/>
    <property type="match status" value="1"/>
</dbReference>
<dbReference type="GO" id="GO:0016787">
    <property type="term" value="F:hydrolase activity"/>
    <property type="evidence" value="ECO:0007669"/>
    <property type="project" value="UniProtKB-KW"/>
</dbReference>
<name>A0A921JRC3_9ACTN</name>
<evidence type="ECO:0000313" key="6">
    <source>
        <dbReference type="EMBL" id="HJE52220.1"/>
    </source>
</evidence>
<dbReference type="EMBL" id="DYZF01000246">
    <property type="protein sequence ID" value="HJE52220.1"/>
    <property type="molecule type" value="Genomic_DNA"/>
</dbReference>